<organism evidence="3 4">
    <name type="scientific">Xylaria arbuscula</name>
    <dbReference type="NCBI Taxonomy" id="114810"/>
    <lineage>
        <taxon>Eukaryota</taxon>
        <taxon>Fungi</taxon>
        <taxon>Dikarya</taxon>
        <taxon>Ascomycota</taxon>
        <taxon>Pezizomycotina</taxon>
        <taxon>Sordariomycetes</taxon>
        <taxon>Xylariomycetidae</taxon>
        <taxon>Xylariales</taxon>
        <taxon>Xylariaceae</taxon>
        <taxon>Xylaria</taxon>
    </lineage>
</organism>
<keyword evidence="1" id="KW-0812">Transmembrane</keyword>
<protein>
    <recommendedName>
        <fullName evidence="2">Rhodopsin domain-containing protein</fullName>
    </recommendedName>
</protein>
<reference evidence="3" key="1">
    <citation type="submission" date="2022-07" db="EMBL/GenBank/DDBJ databases">
        <title>Genome Sequence of Xylaria arbuscula.</title>
        <authorList>
            <person name="Buettner E."/>
        </authorList>
    </citation>
    <scope>NUCLEOTIDE SEQUENCE</scope>
    <source>
        <strain evidence="3">VT107</strain>
    </source>
</reference>
<gene>
    <name evidence="3" type="ORF">NPX13_g8943</name>
</gene>
<dbReference type="VEuPathDB" id="FungiDB:F4678DRAFT_432375"/>
<evidence type="ECO:0000259" key="2">
    <source>
        <dbReference type="Pfam" id="PF20684"/>
    </source>
</evidence>
<feature type="domain" description="Rhodopsin" evidence="2">
    <location>
        <begin position="44"/>
        <end position="96"/>
    </location>
</feature>
<comment type="caution">
    <text evidence="3">The sequence shown here is derived from an EMBL/GenBank/DDBJ whole genome shotgun (WGS) entry which is preliminary data.</text>
</comment>
<dbReference type="EMBL" id="JANPWZ010002069">
    <property type="protein sequence ID" value="KAJ3561445.1"/>
    <property type="molecule type" value="Genomic_DNA"/>
</dbReference>
<dbReference type="Pfam" id="PF20684">
    <property type="entry name" value="Fung_rhodopsin"/>
    <property type="match status" value="1"/>
</dbReference>
<keyword evidence="4" id="KW-1185">Reference proteome</keyword>
<evidence type="ECO:0000256" key="1">
    <source>
        <dbReference type="SAM" id="Phobius"/>
    </source>
</evidence>
<name>A0A9W8TJD1_9PEZI</name>
<feature type="transmembrane region" description="Helical" evidence="1">
    <location>
        <begin position="24"/>
        <end position="44"/>
    </location>
</feature>
<sequence length="123" mass="13900">MRLPPIEVIASWPKPNYINPESRAPISTVVGSIFLAFVTIILLIRLYSRKQLTKGLGLDDILICLAYIPAAAFTIVGIITQEKFQWGRHLWDVEPKFYRPNLILTYGIPSYPSASDVYSHRPG</sequence>
<feature type="transmembrane region" description="Helical" evidence="1">
    <location>
        <begin position="56"/>
        <end position="79"/>
    </location>
</feature>
<keyword evidence="1" id="KW-1133">Transmembrane helix</keyword>
<dbReference type="AlphaFoldDB" id="A0A9W8TJD1"/>
<dbReference type="InterPro" id="IPR049326">
    <property type="entry name" value="Rhodopsin_dom_fungi"/>
</dbReference>
<accession>A0A9W8TJD1</accession>
<proteinExistence type="predicted"/>
<keyword evidence="1" id="KW-0472">Membrane</keyword>
<dbReference type="Proteomes" id="UP001148614">
    <property type="component" value="Unassembled WGS sequence"/>
</dbReference>
<evidence type="ECO:0000313" key="4">
    <source>
        <dbReference type="Proteomes" id="UP001148614"/>
    </source>
</evidence>
<evidence type="ECO:0000313" key="3">
    <source>
        <dbReference type="EMBL" id="KAJ3561445.1"/>
    </source>
</evidence>